<feature type="domain" description="Protein kinase" evidence="2">
    <location>
        <begin position="10"/>
        <end position="278"/>
    </location>
</feature>
<dbReference type="EMBL" id="KV748634">
    <property type="protein sequence ID" value="OCL14014.1"/>
    <property type="molecule type" value="Genomic_DNA"/>
</dbReference>
<reference evidence="3 4" key="1">
    <citation type="journal article" date="2016" name="Nat. Commun.">
        <title>Ectomycorrhizal ecology is imprinted in the genome of the dominant symbiotic fungus Cenococcum geophilum.</title>
        <authorList>
            <consortium name="DOE Joint Genome Institute"/>
            <person name="Peter M."/>
            <person name="Kohler A."/>
            <person name="Ohm R.A."/>
            <person name="Kuo A."/>
            <person name="Krutzmann J."/>
            <person name="Morin E."/>
            <person name="Arend M."/>
            <person name="Barry K.W."/>
            <person name="Binder M."/>
            <person name="Choi C."/>
            <person name="Clum A."/>
            <person name="Copeland A."/>
            <person name="Grisel N."/>
            <person name="Haridas S."/>
            <person name="Kipfer T."/>
            <person name="LaButti K."/>
            <person name="Lindquist E."/>
            <person name="Lipzen A."/>
            <person name="Maire R."/>
            <person name="Meier B."/>
            <person name="Mihaltcheva S."/>
            <person name="Molinier V."/>
            <person name="Murat C."/>
            <person name="Poggeler S."/>
            <person name="Quandt C.A."/>
            <person name="Sperisen C."/>
            <person name="Tritt A."/>
            <person name="Tisserant E."/>
            <person name="Crous P.W."/>
            <person name="Henrissat B."/>
            <person name="Nehls U."/>
            <person name="Egli S."/>
            <person name="Spatafora J.W."/>
            <person name="Grigoriev I.V."/>
            <person name="Martin F.M."/>
        </authorList>
    </citation>
    <scope>NUCLEOTIDE SEQUENCE [LARGE SCALE GENOMIC DNA]</scope>
    <source>
        <strain evidence="3 4">CBS 207.34</strain>
    </source>
</reference>
<keyword evidence="1" id="KW-1133">Transmembrane helix</keyword>
<keyword evidence="3" id="KW-0808">Transferase</keyword>
<evidence type="ECO:0000256" key="1">
    <source>
        <dbReference type="SAM" id="Phobius"/>
    </source>
</evidence>
<keyword evidence="3" id="KW-0418">Kinase</keyword>
<gene>
    <name evidence="3" type="ORF">AOQ84DRAFT_359278</name>
</gene>
<dbReference type="Pfam" id="PF00069">
    <property type="entry name" value="Pkinase"/>
    <property type="match status" value="1"/>
</dbReference>
<dbReference type="PROSITE" id="PS50011">
    <property type="entry name" value="PROTEIN_KINASE_DOM"/>
    <property type="match status" value="1"/>
</dbReference>
<keyword evidence="4" id="KW-1185">Reference proteome</keyword>
<dbReference type="SUPFAM" id="SSF56112">
    <property type="entry name" value="Protein kinase-like (PK-like)"/>
    <property type="match status" value="1"/>
</dbReference>
<dbReference type="PANTHER" id="PTHR44329:SF214">
    <property type="entry name" value="PROTEIN KINASE DOMAIN-CONTAINING PROTEIN"/>
    <property type="match status" value="1"/>
</dbReference>
<dbReference type="OrthoDB" id="1668230at2759"/>
<organism evidence="3 4">
    <name type="scientific">Glonium stellatum</name>
    <dbReference type="NCBI Taxonomy" id="574774"/>
    <lineage>
        <taxon>Eukaryota</taxon>
        <taxon>Fungi</taxon>
        <taxon>Dikarya</taxon>
        <taxon>Ascomycota</taxon>
        <taxon>Pezizomycotina</taxon>
        <taxon>Dothideomycetes</taxon>
        <taxon>Pleosporomycetidae</taxon>
        <taxon>Gloniales</taxon>
        <taxon>Gloniaceae</taxon>
        <taxon>Glonium</taxon>
    </lineage>
</organism>
<dbReference type="InterPro" id="IPR051681">
    <property type="entry name" value="Ser/Thr_Kinases-Pseudokinases"/>
</dbReference>
<keyword evidence="1" id="KW-0472">Membrane</keyword>
<name>A0A8E2JYM6_9PEZI</name>
<accession>A0A8E2JYM6</accession>
<dbReference type="Gene3D" id="1.10.510.10">
    <property type="entry name" value="Transferase(Phosphotransferase) domain 1"/>
    <property type="match status" value="1"/>
</dbReference>
<dbReference type="AlphaFoldDB" id="A0A8E2JYM6"/>
<dbReference type="InterPro" id="IPR000719">
    <property type="entry name" value="Prot_kinase_dom"/>
</dbReference>
<dbReference type="GO" id="GO:0004674">
    <property type="term" value="F:protein serine/threonine kinase activity"/>
    <property type="evidence" value="ECO:0007669"/>
    <property type="project" value="TreeGrafter"/>
</dbReference>
<evidence type="ECO:0000259" key="2">
    <source>
        <dbReference type="PROSITE" id="PS50011"/>
    </source>
</evidence>
<dbReference type="GO" id="GO:0005524">
    <property type="term" value="F:ATP binding"/>
    <property type="evidence" value="ECO:0007669"/>
    <property type="project" value="InterPro"/>
</dbReference>
<proteinExistence type="predicted"/>
<evidence type="ECO:0000313" key="4">
    <source>
        <dbReference type="Proteomes" id="UP000250140"/>
    </source>
</evidence>
<dbReference type="Proteomes" id="UP000250140">
    <property type="component" value="Unassembled WGS sequence"/>
</dbReference>
<feature type="transmembrane region" description="Helical" evidence="1">
    <location>
        <begin position="250"/>
        <end position="271"/>
    </location>
</feature>
<dbReference type="PANTHER" id="PTHR44329">
    <property type="entry name" value="SERINE/THREONINE-PROTEIN KINASE TNNI3K-RELATED"/>
    <property type="match status" value="1"/>
</dbReference>
<protein>
    <submittedName>
        <fullName evidence="3">Kinase-like protein</fullName>
    </submittedName>
</protein>
<sequence>MTAIRFPTGFNITNYLSSGLTSMVYLDDSSNTVVKYPHRVEEEPAIEVERRIYERFQLHGGHEGLLKFHGTFESGIRLEYASKNGLRQYIQTHEIHTKQRLQWAQQVTSALAFVHSMNVIHADLTCGNISLDDSLHAKLLDFSGSSLDGSEPSVVVTASHKCPGTDLKSTRADLFALGSTLYEIWTGKPPYFELGLKEIEITNLFKQSKFPETKSLGPIGDIITGCWQGRFISADDVLKAINFCGKTYPFAPPLLETTIAISVLGLLVFLAHRLARRE</sequence>
<dbReference type="InterPro" id="IPR011009">
    <property type="entry name" value="Kinase-like_dom_sf"/>
</dbReference>
<keyword evidence="1" id="KW-0812">Transmembrane</keyword>
<evidence type="ECO:0000313" key="3">
    <source>
        <dbReference type="EMBL" id="OCL14014.1"/>
    </source>
</evidence>